<dbReference type="Proteomes" id="UP000265040">
    <property type="component" value="Chromosome 8"/>
</dbReference>
<comment type="similarity">
    <text evidence="1">Belongs to the unc-13 family.</text>
</comment>
<dbReference type="GO" id="GO:0099503">
    <property type="term" value="C:secretory vesicle"/>
    <property type="evidence" value="ECO:0007669"/>
    <property type="project" value="TreeGrafter"/>
</dbReference>
<dbReference type="InterPro" id="IPR000008">
    <property type="entry name" value="C2_dom"/>
</dbReference>
<evidence type="ECO:0000313" key="4">
    <source>
        <dbReference type="Ensembl" id="ENSATEP00000077341.1"/>
    </source>
</evidence>
<dbReference type="Pfam" id="PF00168">
    <property type="entry name" value="C2"/>
    <property type="match status" value="1"/>
</dbReference>
<dbReference type="GO" id="GO:0001956">
    <property type="term" value="P:positive regulation of neurotransmitter secretion"/>
    <property type="evidence" value="ECO:0007669"/>
    <property type="project" value="TreeGrafter"/>
</dbReference>
<dbReference type="GO" id="GO:0055038">
    <property type="term" value="C:recycling endosome membrane"/>
    <property type="evidence" value="ECO:0007669"/>
    <property type="project" value="TreeGrafter"/>
</dbReference>
<dbReference type="GO" id="GO:0031902">
    <property type="term" value="C:late endosome membrane"/>
    <property type="evidence" value="ECO:0007669"/>
    <property type="project" value="TreeGrafter"/>
</dbReference>
<protein>
    <submittedName>
        <fullName evidence="4">BAI1 associated protein 3</fullName>
    </submittedName>
</protein>
<dbReference type="GeneTree" id="ENSGT00730000110939"/>
<dbReference type="Gene3D" id="2.60.40.150">
    <property type="entry name" value="C2 domain"/>
    <property type="match status" value="1"/>
</dbReference>
<organism evidence="4 5">
    <name type="scientific">Anabas testudineus</name>
    <name type="common">Climbing perch</name>
    <name type="synonym">Anthias testudineus</name>
    <dbReference type="NCBI Taxonomy" id="64144"/>
    <lineage>
        <taxon>Eukaryota</taxon>
        <taxon>Metazoa</taxon>
        <taxon>Chordata</taxon>
        <taxon>Craniata</taxon>
        <taxon>Vertebrata</taxon>
        <taxon>Euteleostomi</taxon>
        <taxon>Actinopterygii</taxon>
        <taxon>Neopterygii</taxon>
        <taxon>Teleostei</taxon>
        <taxon>Neoteleostei</taxon>
        <taxon>Acanthomorphata</taxon>
        <taxon>Anabantaria</taxon>
        <taxon>Anabantiformes</taxon>
        <taxon>Anabantoidei</taxon>
        <taxon>Anabantidae</taxon>
        <taxon>Anabas</taxon>
    </lineage>
</organism>
<dbReference type="GO" id="GO:0098793">
    <property type="term" value="C:presynapse"/>
    <property type="evidence" value="ECO:0007669"/>
    <property type="project" value="GOC"/>
</dbReference>
<keyword evidence="5" id="KW-1185">Reference proteome</keyword>
<dbReference type="PROSITE" id="PS50004">
    <property type="entry name" value="C2"/>
    <property type="match status" value="1"/>
</dbReference>
<dbReference type="InterPro" id="IPR035892">
    <property type="entry name" value="C2_domain_sf"/>
</dbReference>
<dbReference type="PANTHER" id="PTHR45999">
    <property type="entry name" value="UNC-13-4A, ISOFORM B"/>
    <property type="match status" value="1"/>
</dbReference>
<dbReference type="GO" id="GO:0000149">
    <property type="term" value="F:SNARE binding"/>
    <property type="evidence" value="ECO:0007669"/>
    <property type="project" value="TreeGrafter"/>
</dbReference>
<dbReference type="Ensembl" id="ENSATET00000078416.1">
    <property type="protein sequence ID" value="ENSATEP00000077341.1"/>
    <property type="gene ID" value="ENSATEG00000031961.1"/>
</dbReference>
<evidence type="ECO:0000256" key="2">
    <source>
        <dbReference type="ARBA" id="ARBA00022483"/>
    </source>
</evidence>
<evidence type="ECO:0000259" key="3">
    <source>
        <dbReference type="PROSITE" id="PS50004"/>
    </source>
</evidence>
<keyword evidence="2" id="KW-0268">Exocytosis</keyword>
<reference evidence="4" key="3">
    <citation type="submission" date="2025-09" db="UniProtKB">
        <authorList>
            <consortium name="Ensembl"/>
        </authorList>
    </citation>
    <scope>IDENTIFICATION</scope>
</reference>
<name>A0AAQ6IR28_ANATE</name>
<reference evidence="4" key="2">
    <citation type="submission" date="2025-08" db="UniProtKB">
        <authorList>
            <consortium name="Ensembl"/>
        </authorList>
    </citation>
    <scope>IDENTIFICATION</scope>
</reference>
<feature type="domain" description="C2" evidence="3">
    <location>
        <begin position="60"/>
        <end position="146"/>
    </location>
</feature>
<dbReference type="PANTHER" id="PTHR45999:SF1">
    <property type="entry name" value="BAI1-ASSOCIATED PROTEIN 3"/>
    <property type="match status" value="1"/>
</dbReference>
<dbReference type="GO" id="GO:1905413">
    <property type="term" value="P:regulation of dense core granule exocytosis"/>
    <property type="evidence" value="ECO:0007669"/>
    <property type="project" value="TreeGrafter"/>
</dbReference>
<dbReference type="GO" id="GO:0006887">
    <property type="term" value="P:exocytosis"/>
    <property type="evidence" value="ECO:0007669"/>
    <property type="project" value="UniProtKB-KW"/>
</dbReference>
<dbReference type="InterPro" id="IPR052095">
    <property type="entry name" value="UNC-13_domain"/>
</dbReference>
<dbReference type="SUPFAM" id="SSF49562">
    <property type="entry name" value="C2 domain (Calcium/lipid-binding domain, CaLB)"/>
    <property type="match status" value="1"/>
</dbReference>
<proteinExistence type="inferred from homology"/>
<accession>A0AAQ6IR28</accession>
<dbReference type="AlphaFoldDB" id="A0AAQ6IR28"/>
<dbReference type="GO" id="GO:0005886">
    <property type="term" value="C:plasma membrane"/>
    <property type="evidence" value="ECO:0007669"/>
    <property type="project" value="TreeGrafter"/>
</dbReference>
<sequence>EQLCFCPTHSVREGPVQYHHPKSMWTSPSSLTESLDLLYEEALYTVVNRVGVPPPEHVKSDEELPFYLFFFSQRASFSLRVSVMKAKNLMAKDANGYSDPYCMLGILDPFVIVELCPHHLFPMAKSQRTQVKLKTLHPVFDELFYL</sequence>
<evidence type="ECO:0000256" key="1">
    <source>
        <dbReference type="ARBA" id="ARBA00005823"/>
    </source>
</evidence>
<evidence type="ECO:0000313" key="5">
    <source>
        <dbReference type="Proteomes" id="UP000265040"/>
    </source>
</evidence>
<reference evidence="4 5" key="1">
    <citation type="submission" date="2021-04" db="EMBL/GenBank/DDBJ databases">
        <authorList>
            <consortium name="Wellcome Sanger Institute Data Sharing"/>
        </authorList>
    </citation>
    <scope>NUCLEOTIDE SEQUENCE [LARGE SCALE GENOMIC DNA]</scope>
</reference>
<dbReference type="GO" id="GO:0032588">
    <property type="term" value="C:trans-Golgi network membrane"/>
    <property type="evidence" value="ECO:0007669"/>
    <property type="project" value="TreeGrafter"/>
</dbReference>